<keyword evidence="1" id="KW-1133">Transmembrane helix</keyword>
<dbReference type="STRING" id="588581.Cpap_0898"/>
<dbReference type="RefSeq" id="WP_004621653.1">
    <property type="nucleotide sequence ID" value="NZ_ACXX02000015.1"/>
</dbReference>
<name>F1TH46_9FIRM</name>
<gene>
    <name evidence="2" type="ORF">Cpap_0898</name>
</gene>
<keyword evidence="3" id="KW-1185">Reference proteome</keyword>
<accession>F1TH46</accession>
<dbReference type="eggNOG" id="ENOG502ZAMT">
    <property type="taxonomic scope" value="Bacteria"/>
</dbReference>
<dbReference type="AlphaFoldDB" id="F1TH46"/>
<dbReference type="Proteomes" id="UP000003860">
    <property type="component" value="Unassembled WGS sequence"/>
</dbReference>
<organism evidence="2 3">
    <name type="scientific">Ruminiclostridium papyrosolvens DSM 2782</name>
    <dbReference type="NCBI Taxonomy" id="588581"/>
    <lineage>
        <taxon>Bacteria</taxon>
        <taxon>Bacillati</taxon>
        <taxon>Bacillota</taxon>
        <taxon>Clostridia</taxon>
        <taxon>Eubacteriales</taxon>
        <taxon>Oscillospiraceae</taxon>
        <taxon>Ruminiclostridium</taxon>
    </lineage>
</organism>
<dbReference type="OrthoDB" id="2078727at2"/>
<keyword evidence="1" id="KW-0472">Membrane</keyword>
<comment type="caution">
    <text evidence="2">The sequence shown here is derived from an EMBL/GenBank/DDBJ whole genome shotgun (WGS) entry which is preliminary data.</text>
</comment>
<reference evidence="2" key="2">
    <citation type="submission" date="2011-01" db="EMBL/GenBank/DDBJ databases">
        <title>The Non-contiguous Finished genome of Clostridium papyrosolvens.</title>
        <authorList>
            <person name="Lucas S."/>
            <person name="Copeland A."/>
            <person name="Lapidus A."/>
            <person name="Cheng J.-F."/>
            <person name="Goodwin L."/>
            <person name="Pitluck S."/>
            <person name="Misra M."/>
            <person name="Chertkov O."/>
            <person name="Detter J.C."/>
            <person name="Han C."/>
            <person name="Tapia R."/>
            <person name="Land M."/>
            <person name="Hauser L."/>
            <person name="Kyrpides N."/>
            <person name="Ivanova N."/>
            <person name="Pagani I."/>
            <person name="Mouttaki H."/>
            <person name="He Z."/>
            <person name="Zhou J."/>
            <person name="Hemme C.L."/>
            <person name="Woyke T."/>
        </authorList>
    </citation>
    <scope>NUCLEOTIDE SEQUENCE [LARGE SCALE GENOMIC DNA]</scope>
    <source>
        <strain evidence="2">DSM 2782</strain>
    </source>
</reference>
<proteinExistence type="predicted"/>
<evidence type="ECO:0000313" key="2">
    <source>
        <dbReference type="EMBL" id="EGD46286.1"/>
    </source>
</evidence>
<sequence length="408" mass="46852">MFYLKERKIKKALLTEAKRITPGIWDKISVVPDKNKFTRKKLRYVPVAVTLCIVFILTVSVTAFAGVNYDIRDYIVKIFGSNPGPVNGNFVNKSTEQEGIQLTVNAALVENNGILLFYKLTDKANHIFKNKVTFNECYLEIDGVRNFVRSSGEIYNGKQNCVIFRFDSNKEIMKDKNSKFKFVIESIGLIDKDSQKILPLTIKNYDLDENFKMRITDLKFINSCVSLKIKKPHAYTLLNPKIRNKDFKQDHYAIGQSFRNTQNKEEGIYNYTFGPLESNNVNDYELVINTPQLFTFKEPLSVNFDLDLDNKPNEILFPKKTYVDSALIQSINVYQMSVTVKLSEPINKPISIKYKDGKTLKEIAATISSPSQKDESSNYCVMFDSTIDYSREPVLSIGNRDIPLYRSK</sequence>
<reference evidence="2" key="1">
    <citation type="submission" date="2009-07" db="EMBL/GenBank/DDBJ databases">
        <authorList>
            <consortium name="US DOE Joint Genome Institute (JGI-PGF)"/>
            <person name="Lucas S."/>
            <person name="Copeland A."/>
            <person name="Lapidus A."/>
            <person name="Glavina del Rio T."/>
            <person name="Tice H."/>
            <person name="Bruce D."/>
            <person name="Goodwin L."/>
            <person name="Pitluck S."/>
            <person name="Larimer F."/>
            <person name="Land M.L."/>
            <person name="Mouttaki H."/>
            <person name="He Z."/>
            <person name="Zhou J."/>
            <person name="Hemme C.L."/>
        </authorList>
    </citation>
    <scope>NUCLEOTIDE SEQUENCE [LARGE SCALE GENOMIC DNA]</scope>
    <source>
        <strain evidence="2">DSM 2782</strain>
    </source>
</reference>
<dbReference type="EMBL" id="ACXX02000015">
    <property type="protein sequence ID" value="EGD46286.1"/>
    <property type="molecule type" value="Genomic_DNA"/>
</dbReference>
<feature type="transmembrane region" description="Helical" evidence="1">
    <location>
        <begin position="44"/>
        <end position="67"/>
    </location>
</feature>
<evidence type="ECO:0000313" key="3">
    <source>
        <dbReference type="Proteomes" id="UP000003860"/>
    </source>
</evidence>
<evidence type="ECO:0008006" key="4">
    <source>
        <dbReference type="Google" id="ProtNLM"/>
    </source>
</evidence>
<protein>
    <recommendedName>
        <fullName evidence="4">DUF4179 domain-containing protein</fullName>
    </recommendedName>
</protein>
<keyword evidence="1" id="KW-0812">Transmembrane</keyword>
<evidence type="ECO:0000256" key="1">
    <source>
        <dbReference type="SAM" id="Phobius"/>
    </source>
</evidence>